<sequence length="128" mass="15109">MGYGYTGYGYVVPFWALKDFKPKPKKFTIRIRKKIAVPSIRIFSLQPGKFAGRKSSITRRQYKKPHKTIYLTDLYVSLRIKDVPLRLIIRKKSGVCIITRKENIKPEFLQKQKEIPIIYFAIFKDDKP</sequence>
<dbReference type="EMBL" id="DUJO01000057">
    <property type="protein sequence ID" value="HII75268.1"/>
    <property type="molecule type" value="Genomic_DNA"/>
</dbReference>
<dbReference type="GeneID" id="1460720"/>
<reference evidence="1" key="1">
    <citation type="journal article" date="2020" name="bioRxiv">
        <title>A rank-normalized archaeal taxonomy based on genome phylogeny resolves widespread incomplete and uneven classifications.</title>
        <authorList>
            <person name="Rinke C."/>
            <person name="Chuvochina M."/>
            <person name="Mussig A.J."/>
            <person name="Chaumeil P.-A."/>
            <person name="Waite D.W."/>
            <person name="Whitman W.B."/>
            <person name="Parks D.H."/>
            <person name="Hugenholtz P."/>
        </authorList>
    </citation>
    <scope>NUCLEOTIDE SEQUENCE</scope>
    <source>
        <strain evidence="1">UBA8838</strain>
    </source>
</reference>
<dbReference type="AlphaFoldDB" id="A0A832TTA1"/>
<name>A0A832TTA1_9CREN</name>
<proteinExistence type="predicted"/>
<comment type="caution">
    <text evidence="1">The sequence shown here is derived from an EMBL/GenBank/DDBJ whole genome shotgun (WGS) entry which is preliminary data.</text>
</comment>
<dbReference type="Proteomes" id="UP000646844">
    <property type="component" value="Unassembled WGS sequence"/>
</dbReference>
<evidence type="ECO:0000313" key="1">
    <source>
        <dbReference type="EMBL" id="HII75268.1"/>
    </source>
</evidence>
<gene>
    <name evidence="1" type="ORF">HA332_13110</name>
</gene>
<evidence type="ECO:0000313" key="2">
    <source>
        <dbReference type="Proteomes" id="UP000646844"/>
    </source>
</evidence>
<accession>A0A832TTA1</accession>
<protein>
    <submittedName>
        <fullName evidence="1">Uncharacterized protein</fullName>
    </submittedName>
</protein>
<dbReference type="RefSeq" id="WP_010980721.1">
    <property type="nucleotide sequence ID" value="NZ_BAABQO010000009.1"/>
</dbReference>
<organism evidence="1 2">
    <name type="scientific">Sulfurisphaera tokodaii</name>
    <dbReference type="NCBI Taxonomy" id="111955"/>
    <lineage>
        <taxon>Archaea</taxon>
        <taxon>Thermoproteota</taxon>
        <taxon>Thermoprotei</taxon>
        <taxon>Sulfolobales</taxon>
        <taxon>Sulfolobaceae</taxon>
        <taxon>Sulfurisphaera</taxon>
    </lineage>
</organism>